<keyword evidence="3" id="KW-1185">Reference proteome</keyword>
<reference evidence="2 3" key="1">
    <citation type="submission" date="2019-02" db="EMBL/GenBank/DDBJ databases">
        <title>Deep-cultivation of Planctomycetes and their phenomic and genomic characterization uncovers novel biology.</title>
        <authorList>
            <person name="Wiegand S."/>
            <person name="Jogler M."/>
            <person name="Boedeker C."/>
            <person name="Pinto D."/>
            <person name="Vollmers J."/>
            <person name="Rivas-Marin E."/>
            <person name="Kohn T."/>
            <person name="Peeters S.H."/>
            <person name="Heuer A."/>
            <person name="Rast P."/>
            <person name="Oberbeckmann S."/>
            <person name="Bunk B."/>
            <person name="Jeske O."/>
            <person name="Meyerdierks A."/>
            <person name="Storesund J.E."/>
            <person name="Kallscheuer N."/>
            <person name="Luecker S."/>
            <person name="Lage O.M."/>
            <person name="Pohl T."/>
            <person name="Merkel B.J."/>
            <person name="Hornburger P."/>
            <person name="Mueller R.-W."/>
            <person name="Bruemmer F."/>
            <person name="Labrenz M."/>
            <person name="Spormann A.M."/>
            <person name="Op den Camp H."/>
            <person name="Overmann J."/>
            <person name="Amann R."/>
            <person name="Jetten M.S.M."/>
            <person name="Mascher T."/>
            <person name="Medema M.H."/>
            <person name="Devos D.P."/>
            <person name="Kaster A.-K."/>
            <person name="Ovreas L."/>
            <person name="Rohde M."/>
            <person name="Galperin M.Y."/>
            <person name="Jogler C."/>
        </authorList>
    </citation>
    <scope>NUCLEOTIDE SEQUENCE [LARGE SCALE GENOMIC DNA]</scope>
    <source>
        <strain evidence="2 3">Spb1</strain>
    </source>
</reference>
<feature type="transmembrane region" description="Helical" evidence="1">
    <location>
        <begin position="88"/>
        <end position="111"/>
    </location>
</feature>
<keyword evidence="1" id="KW-0812">Transmembrane</keyword>
<protein>
    <recommendedName>
        <fullName evidence="4">Heat induced stress protein YflT</fullName>
    </recommendedName>
</protein>
<evidence type="ECO:0000313" key="2">
    <source>
        <dbReference type="EMBL" id="QDV31573.1"/>
    </source>
</evidence>
<evidence type="ECO:0008006" key="4">
    <source>
        <dbReference type="Google" id="ProtNLM"/>
    </source>
</evidence>
<keyword evidence="1" id="KW-0472">Membrane</keyword>
<accession>A0A518GSM1</accession>
<dbReference type="PANTHER" id="PTHR36109:SF2">
    <property type="entry name" value="MEMBRANE PROTEIN"/>
    <property type="match status" value="1"/>
</dbReference>
<dbReference type="InterPro" id="IPR052948">
    <property type="entry name" value="Low_temp-induced_all0457"/>
</dbReference>
<evidence type="ECO:0000256" key="1">
    <source>
        <dbReference type="SAM" id="Phobius"/>
    </source>
</evidence>
<keyword evidence="1" id="KW-1133">Transmembrane helix</keyword>
<proteinExistence type="predicted"/>
<evidence type="ECO:0000313" key="3">
    <source>
        <dbReference type="Proteomes" id="UP000315349"/>
    </source>
</evidence>
<dbReference type="PANTHER" id="PTHR36109">
    <property type="entry name" value="MEMBRANE PROTEIN-RELATED"/>
    <property type="match status" value="1"/>
</dbReference>
<gene>
    <name evidence="2" type="ORF">Spb1_35180</name>
</gene>
<sequence>MKFHENQVYRFSISRITLVQFPHHLQESSQMSSSVICTANIRQTESIIRNLKDAGFQGNDISVLMADQAQTRDFAYEKNTKAPEGATAGAGTGLVIGGTLGWLAGIGLLAIPGLGPFIAAGPIMAALSGAAVGGTLGGLTGALIGMGLPEIEAKLYESKVKAGNSLISVQSEDCNECERARIIFERAGAKDISNVGELSAQPVILNDA</sequence>
<dbReference type="KEGG" id="peh:Spb1_35180"/>
<dbReference type="Proteomes" id="UP000315349">
    <property type="component" value="Chromosome"/>
</dbReference>
<feature type="transmembrane region" description="Helical" evidence="1">
    <location>
        <begin position="117"/>
        <end position="144"/>
    </location>
</feature>
<organism evidence="2 3">
    <name type="scientific">Planctopirus ephydatiae</name>
    <dbReference type="NCBI Taxonomy" id="2528019"/>
    <lineage>
        <taxon>Bacteria</taxon>
        <taxon>Pseudomonadati</taxon>
        <taxon>Planctomycetota</taxon>
        <taxon>Planctomycetia</taxon>
        <taxon>Planctomycetales</taxon>
        <taxon>Planctomycetaceae</taxon>
        <taxon>Planctopirus</taxon>
    </lineage>
</organism>
<name>A0A518GSM1_9PLAN</name>
<dbReference type="EMBL" id="CP036299">
    <property type="protein sequence ID" value="QDV31573.1"/>
    <property type="molecule type" value="Genomic_DNA"/>
</dbReference>
<dbReference type="AlphaFoldDB" id="A0A518GSM1"/>